<gene>
    <name evidence="7" type="ORF">NDM98_14010</name>
</gene>
<feature type="domain" description="Yip1" evidence="6">
    <location>
        <begin position="15"/>
        <end position="215"/>
    </location>
</feature>
<keyword evidence="3 5" id="KW-1133">Transmembrane helix</keyword>
<dbReference type="EMBL" id="JAMQJY010000001">
    <property type="protein sequence ID" value="MCM2676481.1"/>
    <property type="molecule type" value="Genomic_DNA"/>
</dbReference>
<evidence type="ECO:0000256" key="1">
    <source>
        <dbReference type="ARBA" id="ARBA00004141"/>
    </source>
</evidence>
<dbReference type="Pfam" id="PF04893">
    <property type="entry name" value="Yip1"/>
    <property type="match status" value="1"/>
</dbReference>
<feature type="transmembrane region" description="Helical" evidence="5">
    <location>
        <begin position="201"/>
        <end position="222"/>
    </location>
</feature>
<evidence type="ECO:0000256" key="5">
    <source>
        <dbReference type="SAM" id="Phobius"/>
    </source>
</evidence>
<feature type="transmembrane region" description="Helical" evidence="5">
    <location>
        <begin position="84"/>
        <end position="109"/>
    </location>
</feature>
<name>A0ABT0XKR6_9BACI</name>
<protein>
    <submittedName>
        <fullName evidence="7">YIP1 family protein</fullName>
    </submittedName>
</protein>
<dbReference type="Proteomes" id="UP001203665">
    <property type="component" value="Unassembled WGS sequence"/>
</dbReference>
<keyword evidence="2 5" id="KW-0812">Transmembrane</keyword>
<evidence type="ECO:0000256" key="4">
    <source>
        <dbReference type="ARBA" id="ARBA00023136"/>
    </source>
</evidence>
<sequence>MSLVENESKKPSMVGIFSSPIVQLERIKERPLVLIPLLVVLAISIIGSAILAFIPDYSSMTELMIQQGSATEEMIEVLEVMSRVIVLIAGIFTPVLLAILPAFIFWLVAKITGSMVTYKQLVSLMLYISLIAAIGYLFNAVVVALFNLEPTVIVTGIGQFFDSMEPMYSFYSLIDIFTIWYVILTALGLRYVAGFNNGLAWSLPILYSVGSALIGYLSTLAAI</sequence>
<accession>A0ABT0XKR6</accession>
<evidence type="ECO:0000256" key="3">
    <source>
        <dbReference type="ARBA" id="ARBA00022989"/>
    </source>
</evidence>
<organism evidence="7 8">
    <name type="scientific">Alkalicoccobacillus plakortidis</name>
    <dbReference type="NCBI Taxonomy" id="444060"/>
    <lineage>
        <taxon>Bacteria</taxon>
        <taxon>Bacillati</taxon>
        <taxon>Bacillota</taxon>
        <taxon>Bacilli</taxon>
        <taxon>Bacillales</taxon>
        <taxon>Bacillaceae</taxon>
        <taxon>Alkalicoccobacillus</taxon>
    </lineage>
</organism>
<keyword evidence="4 5" id="KW-0472">Membrane</keyword>
<dbReference type="InterPro" id="IPR006977">
    <property type="entry name" value="Yip1_dom"/>
</dbReference>
<reference evidence="7" key="1">
    <citation type="submission" date="2022-06" db="EMBL/GenBank/DDBJ databases">
        <title>Alkalicoccobacillus porphyridii sp. nov., isolated from a marine red alga, Porphyridium purpureum and reclassification of Shouchella plakortidis and Shouchella gibsonii as Alkalicoccobacillus plakortidis comb. nov. and Alkalicoccobacillus gibsonii comb. nov.</title>
        <authorList>
            <person name="Kim K.H."/>
            <person name="Lee J.K."/>
            <person name="Han D.M."/>
            <person name="Baek J.H."/>
            <person name="Jeon C.O."/>
        </authorList>
    </citation>
    <scope>NUCLEOTIDE SEQUENCE</scope>
    <source>
        <strain evidence="7">DSM 19153</strain>
    </source>
</reference>
<keyword evidence="8" id="KW-1185">Reference proteome</keyword>
<feature type="transmembrane region" description="Helical" evidence="5">
    <location>
        <begin position="168"/>
        <end position="189"/>
    </location>
</feature>
<comment type="caution">
    <text evidence="7">The sequence shown here is derived from an EMBL/GenBank/DDBJ whole genome shotgun (WGS) entry which is preliminary data.</text>
</comment>
<comment type="subcellular location">
    <subcellularLocation>
        <location evidence="1">Membrane</location>
        <topology evidence="1">Multi-pass membrane protein</topology>
    </subcellularLocation>
</comment>
<evidence type="ECO:0000313" key="8">
    <source>
        <dbReference type="Proteomes" id="UP001203665"/>
    </source>
</evidence>
<feature type="transmembrane region" description="Helical" evidence="5">
    <location>
        <begin position="121"/>
        <end position="148"/>
    </location>
</feature>
<evidence type="ECO:0000313" key="7">
    <source>
        <dbReference type="EMBL" id="MCM2676481.1"/>
    </source>
</evidence>
<proteinExistence type="predicted"/>
<dbReference type="RefSeq" id="WP_251608694.1">
    <property type="nucleotide sequence ID" value="NZ_JAMQJY010000001.1"/>
</dbReference>
<evidence type="ECO:0000259" key="6">
    <source>
        <dbReference type="Pfam" id="PF04893"/>
    </source>
</evidence>
<feature type="transmembrane region" description="Helical" evidence="5">
    <location>
        <begin position="32"/>
        <end position="54"/>
    </location>
</feature>
<evidence type="ECO:0000256" key="2">
    <source>
        <dbReference type="ARBA" id="ARBA00022692"/>
    </source>
</evidence>